<keyword evidence="9" id="KW-0812">Transmembrane</keyword>
<dbReference type="GO" id="GO:0004674">
    <property type="term" value="F:protein serine/threonine kinase activity"/>
    <property type="evidence" value="ECO:0007669"/>
    <property type="project" value="UniProtKB-EC"/>
</dbReference>
<dbReference type="EC" id="2.7.11.1" evidence="2"/>
<dbReference type="Proteomes" id="UP000652761">
    <property type="component" value="Unassembled WGS sequence"/>
</dbReference>
<dbReference type="GO" id="GO:0010143">
    <property type="term" value="P:cutin biosynthetic process"/>
    <property type="evidence" value="ECO:0007669"/>
    <property type="project" value="TreeGrafter"/>
</dbReference>
<dbReference type="GO" id="GO:0048544">
    <property type="term" value="P:recognition of pollen"/>
    <property type="evidence" value="ECO:0007669"/>
    <property type="project" value="InterPro"/>
</dbReference>
<evidence type="ECO:0000259" key="11">
    <source>
        <dbReference type="PROSITE" id="PS50948"/>
    </source>
</evidence>
<evidence type="ECO:0000256" key="4">
    <source>
        <dbReference type="ARBA" id="ARBA00023136"/>
    </source>
</evidence>
<evidence type="ECO:0000256" key="1">
    <source>
        <dbReference type="ARBA" id="ARBA00004370"/>
    </source>
</evidence>
<dbReference type="Pfam" id="PF00954">
    <property type="entry name" value="S_locus_glycop"/>
    <property type="match status" value="1"/>
</dbReference>
<dbReference type="SUPFAM" id="SSF69593">
    <property type="entry name" value="Glycerol-3-phosphate (1)-acyltransferase"/>
    <property type="match status" value="1"/>
</dbReference>
<dbReference type="PANTHER" id="PTHR15486:SF54">
    <property type="entry name" value="GLYCEROL-3-PHOSPHATE ACYLTRANSFERASE 7"/>
    <property type="match status" value="1"/>
</dbReference>
<dbReference type="PROSITE" id="PS50026">
    <property type="entry name" value="EGF_3"/>
    <property type="match status" value="1"/>
</dbReference>
<dbReference type="PROSITE" id="PS50948">
    <property type="entry name" value="PAN"/>
    <property type="match status" value="1"/>
</dbReference>
<dbReference type="EMBL" id="NMUH01000156">
    <property type="protein sequence ID" value="MQL73168.1"/>
    <property type="molecule type" value="Genomic_DNA"/>
</dbReference>
<keyword evidence="5" id="KW-1015">Disulfide bond</keyword>
<gene>
    <name evidence="12" type="ORF">Taro_005514</name>
</gene>
<evidence type="ECO:0000256" key="3">
    <source>
        <dbReference type="ARBA" id="ARBA00022729"/>
    </source>
</evidence>
<keyword evidence="4 9" id="KW-0472">Membrane</keyword>
<organism evidence="12 13">
    <name type="scientific">Colocasia esculenta</name>
    <name type="common">Wild taro</name>
    <name type="synonym">Arum esculentum</name>
    <dbReference type="NCBI Taxonomy" id="4460"/>
    <lineage>
        <taxon>Eukaryota</taxon>
        <taxon>Viridiplantae</taxon>
        <taxon>Streptophyta</taxon>
        <taxon>Embryophyta</taxon>
        <taxon>Tracheophyta</taxon>
        <taxon>Spermatophyta</taxon>
        <taxon>Magnoliopsida</taxon>
        <taxon>Liliopsida</taxon>
        <taxon>Araceae</taxon>
        <taxon>Aroideae</taxon>
        <taxon>Colocasieae</taxon>
        <taxon>Colocasia</taxon>
    </lineage>
</organism>
<dbReference type="OrthoDB" id="689674at2759"/>
<dbReference type="Pfam" id="PF08276">
    <property type="entry name" value="PAN_2"/>
    <property type="match status" value="1"/>
</dbReference>
<keyword evidence="3" id="KW-0732">Signal</keyword>
<evidence type="ECO:0000256" key="2">
    <source>
        <dbReference type="ARBA" id="ARBA00012513"/>
    </source>
</evidence>
<comment type="catalytic activity">
    <reaction evidence="6">
        <text>L-threonyl-[protein] + ATP = O-phospho-L-threonyl-[protein] + ADP + H(+)</text>
        <dbReference type="Rhea" id="RHEA:46608"/>
        <dbReference type="Rhea" id="RHEA-COMP:11060"/>
        <dbReference type="Rhea" id="RHEA-COMP:11605"/>
        <dbReference type="ChEBI" id="CHEBI:15378"/>
        <dbReference type="ChEBI" id="CHEBI:30013"/>
        <dbReference type="ChEBI" id="CHEBI:30616"/>
        <dbReference type="ChEBI" id="CHEBI:61977"/>
        <dbReference type="ChEBI" id="CHEBI:456216"/>
        <dbReference type="EC" id="2.7.11.1"/>
    </reaction>
</comment>
<feature type="domain" description="EGF-like" evidence="10">
    <location>
        <begin position="189"/>
        <end position="225"/>
    </location>
</feature>
<evidence type="ECO:0000313" key="12">
    <source>
        <dbReference type="EMBL" id="MQL73168.1"/>
    </source>
</evidence>
<evidence type="ECO:0000256" key="9">
    <source>
        <dbReference type="SAM" id="Phobius"/>
    </source>
</evidence>
<dbReference type="GO" id="GO:0016020">
    <property type="term" value="C:membrane"/>
    <property type="evidence" value="ECO:0007669"/>
    <property type="project" value="UniProtKB-SubCell"/>
</dbReference>
<dbReference type="PANTHER" id="PTHR15486">
    <property type="entry name" value="ANCIENT UBIQUITOUS PROTEIN"/>
    <property type="match status" value="1"/>
</dbReference>
<dbReference type="GO" id="GO:0016791">
    <property type="term" value="F:phosphatase activity"/>
    <property type="evidence" value="ECO:0007669"/>
    <property type="project" value="TreeGrafter"/>
</dbReference>
<keyword evidence="8" id="KW-0245">EGF-like domain</keyword>
<sequence length="292" mass="31693">MGMLWLGPSVSSVRPPFAEDISGDLCAGVESSGTWNRFWFAPKDQCDGVSPSRPTPATVLLIILWIPLGILLAFVCILNGVVVPLRFLPYFVRNFGGEVIVRGQPPPTPTSTTSGVLFVCTHRTLMDPVVLALVLGRRVPAVTYSISRQSEILSPIPTVRLSRDRRVDSDRIKAELARGDDLPRFWFAPKDQCDGVGPCGPFGVCDSNDSPVCSCLQRFDPRSSQDWYLRDGMDGCARKTAPDCRNGTDGFLRVAGAKLPDTSAAVVNYTMGLGECRAACLRNCSCTAYVNA</sequence>
<comment type="subcellular location">
    <subcellularLocation>
        <location evidence="1">Membrane</location>
    </subcellularLocation>
</comment>
<feature type="domain" description="Apple" evidence="11">
    <location>
        <begin position="244"/>
        <end position="292"/>
    </location>
</feature>
<comment type="catalytic activity">
    <reaction evidence="7">
        <text>L-seryl-[protein] + ATP = O-phospho-L-seryl-[protein] + ADP + H(+)</text>
        <dbReference type="Rhea" id="RHEA:17989"/>
        <dbReference type="Rhea" id="RHEA-COMP:9863"/>
        <dbReference type="Rhea" id="RHEA-COMP:11604"/>
        <dbReference type="ChEBI" id="CHEBI:15378"/>
        <dbReference type="ChEBI" id="CHEBI:29999"/>
        <dbReference type="ChEBI" id="CHEBI:30616"/>
        <dbReference type="ChEBI" id="CHEBI:83421"/>
        <dbReference type="ChEBI" id="CHEBI:456216"/>
        <dbReference type="EC" id="2.7.11.1"/>
    </reaction>
</comment>
<feature type="transmembrane region" description="Helical" evidence="9">
    <location>
        <begin position="59"/>
        <end position="83"/>
    </location>
</feature>
<evidence type="ECO:0000256" key="6">
    <source>
        <dbReference type="ARBA" id="ARBA00047899"/>
    </source>
</evidence>
<dbReference type="CDD" id="cd01098">
    <property type="entry name" value="PAN_AP_plant"/>
    <property type="match status" value="1"/>
</dbReference>
<keyword evidence="13" id="KW-1185">Reference proteome</keyword>
<evidence type="ECO:0000256" key="5">
    <source>
        <dbReference type="ARBA" id="ARBA00023157"/>
    </source>
</evidence>
<comment type="caution">
    <text evidence="8">Lacks conserved residue(s) required for the propagation of feature annotation.</text>
</comment>
<evidence type="ECO:0000313" key="13">
    <source>
        <dbReference type="Proteomes" id="UP000652761"/>
    </source>
</evidence>
<proteinExistence type="predicted"/>
<reference evidence="12" key="1">
    <citation type="submission" date="2017-07" db="EMBL/GenBank/DDBJ databases">
        <title>Taro Niue Genome Assembly and Annotation.</title>
        <authorList>
            <person name="Atibalentja N."/>
            <person name="Keating K."/>
            <person name="Fields C.J."/>
        </authorList>
    </citation>
    <scope>NUCLEOTIDE SEQUENCE</scope>
    <source>
        <strain evidence="12">Niue_2</strain>
        <tissue evidence="12">Leaf</tissue>
    </source>
</reference>
<accession>A0A843TNB8</accession>
<protein>
    <recommendedName>
        <fullName evidence="2">non-specific serine/threonine protein kinase</fullName>
        <ecNumber evidence="2">2.7.11.1</ecNumber>
    </recommendedName>
</protein>
<dbReference type="InterPro" id="IPR000858">
    <property type="entry name" value="S_locus_glycoprot_dom"/>
</dbReference>
<name>A0A843TNB8_COLES</name>
<evidence type="ECO:0000256" key="7">
    <source>
        <dbReference type="ARBA" id="ARBA00048679"/>
    </source>
</evidence>
<dbReference type="InterPro" id="IPR003609">
    <property type="entry name" value="Pan_app"/>
</dbReference>
<evidence type="ECO:0000259" key="10">
    <source>
        <dbReference type="PROSITE" id="PS50026"/>
    </source>
</evidence>
<dbReference type="InterPro" id="IPR000742">
    <property type="entry name" value="EGF"/>
</dbReference>
<dbReference type="AlphaFoldDB" id="A0A843TNB8"/>
<keyword evidence="9" id="KW-1133">Transmembrane helix</keyword>
<evidence type="ECO:0000256" key="8">
    <source>
        <dbReference type="PROSITE-ProRule" id="PRU00076"/>
    </source>
</evidence>
<dbReference type="GO" id="GO:0090447">
    <property type="term" value="F:glycerol-3-phosphate 2-O-acyltransferase activity"/>
    <property type="evidence" value="ECO:0007669"/>
    <property type="project" value="TreeGrafter"/>
</dbReference>
<comment type="caution">
    <text evidence="12">The sequence shown here is derived from an EMBL/GenBank/DDBJ whole genome shotgun (WGS) entry which is preliminary data.</text>
</comment>